<dbReference type="InterPro" id="IPR000182">
    <property type="entry name" value="GNAT_dom"/>
</dbReference>
<dbReference type="Pfam" id="PF00583">
    <property type="entry name" value="Acetyltransf_1"/>
    <property type="match status" value="1"/>
</dbReference>
<organism evidence="2">
    <name type="scientific">hydrothermal vent metagenome</name>
    <dbReference type="NCBI Taxonomy" id="652676"/>
    <lineage>
        <taxon>unclassified sequences</taxon>
        <taxon>metagenomes</taxon>
        <taxon>ecological metagenomes</taxon>
    </lineage>
</organism>
<dbReference type="PANTHER" id="PTHR43138:SF1">
    <property type="entry name" value="N-ACETYLTRANSFERASE ACA1"/>
    <property type="match status" value="1"/>
</dbReference>
<dbReference type="InterPro" id="IPR016181">
    <property type="entry name" value="Acyl_CoA_acyltransferase"/>
</dbReference>
<feature type="domain" description="N-acetyltransferase" evidence="1">
    <location>
        <begin position="5"/>
        <end position="165"/>
    </location>
</feature>
<dbReference type="InterPro" id="IPR052742">
    <property type="entry name" value="Mito_N-acetyltransferase"/>
</dbReference>
<dbReference type="PANTHER" id="PTHR43138">
    <property type="entry name" value="ACETYLTRANSFERASE, GNAT FAMILY"/>
    <property type="match status" value="1"/>
</dbReference>
<protein>
    <recommendedName>
        <fullName evidence="1">N-acetyltransferase domain-containing protein</fullName>
    </recommendedName>
</protein>
<dbReference type="PROSITE" id="PS51186">
    <property type="entry name" value="GNAT"/>
    <property type="match status" value="1"/>
</dbReference>
<dbReference type="Gene3D" id="3.40.630.30">
    <property type="match status" value="1"/>
</dbReference>
<dbReference type="GO" id="GO:0016747">
    <property type="term" value="F:acyltransferase activity, transferring groups other than amino-acyl groups"/>
    <property type="evidence" value="ECO:0007669"/>
    <property type="project" value="InterPro"/>
</dbReference>
<evidence type="ECO:0000259" key="1">
    <source>
        <dbReference type="PROSITE" id="PS51186"/>
    </source>
</evidence>
<reference evidence="2" key="1">
    <citation type="submission" date="2018-06" db="EMBL/GenBank/DDBJ databases">
        <authorList>
            <person name="Zhirakovskaya E."/>
        </authorList>
    </citation>
    <scope>NUCLEOTIDE SEQUENCE</scope>
</reference>
<dbReference type="CDD" id="cd04301">
    <property type="entry name" value="NAT_SF"/>
    <property type="match status" value="1"/>
</dbReference>
<accession>A0A3B0THB3</accession>
<sequence>MTPLVTIRAATPADAGAIWDILQPVIDAGQTYPLPRDMDRDAALAYWLSPVHQVFVAILDGQIAGTYYLRPNNLGGGAHIANCGYISAKKFRGKGVARAMCAHSLNQAKADGFKAMQFNFVIASNKTAVGLWTSMGFETLCQLPKVFDHPKEGLVDALVMFKELD</sequence>
<dbReference type="SUPFAM" id="SSF55729">
    <property type="entry name" value="Acyl-CoA N-acyltransferases (Nat)"/>
    <property type="match status" value="1"/>
</dbReference>
<gene>
    <name evidence="2" type="ORF">MNBD_ALPHA12-464</name>
</gene>
<proteinExistence type="predicted"/>
<dbReference type="AlphaFoldDB" id="A0A3B0THB3"/>
<dbReference type="EMBL" id="UOEO01000070">
    <property type="protein sequence ID" value="VAW17328.1"/>
    <property type="molecule type" value="Genomic_DNA"/>
</dbReference>
<name>A0A3B0THB3_9ZZZZ</name>
<evidence type="ECO:0000313" key="2">
    <source>
        <dbReference type="EMBL" id="VAW17328.1"/>
    </source>
</evidence>